<evidence type="ECO:0000313" key="1">
    <source>
        <dbReference type="EMBL" id="AKB81504.1"/>
    </source>
</evidence>
<keyword evidence="2" id="KW-1185">Reference proteome</keyword>
<dbReference type="KEGG" id="mbak:MSBR3_0926"/>
<evidence type="ECO:0000313" key="2">
    <source>
        <dbReference type="Proteomes" id="UP000033066"/>
    </source>
</evidence>
<dbReference type="Proteomes" id="UP000033066">
    <property type="component" value="Chromosome"/>
</dbReference>
<dbReference type="HOGENOM" id="CLU_2490424_0_0_2"/>
<dbReference type="RefSeq" id="WP_155396724.1">
    <property type="nucleotide sequence ID" value="NZ_CP009517.1"/>
</dbReference>
<gene>
    <name evidence="1" type="ORF">MSBR3_0926</name>
</gene>
<dbReference type="GeneID" id="24788418"/>
<organism evidence="1 2">
    <name type="scientific">Methanosarcina barkeri 3</name>
    <dbReference type="NCBI Taxonomy" id="1434107"/>
    <lineage>
        <taxon>Archaea</taxon>
        <taxon>Methanobacteriati</taxon>
        <taxon>Methanobacteriota</taxon>
        <taxon>Stenosarchaea group</taxon>
        <taxon>Methanomicrobia</taxon>
        <taxon>Methanosarcinales</taxon>
        <taxon>Methanosarcinaceae</taxon>
        <taxon>Methanosarcina</taxon>
    </lineage>
</organism>
<dbReference type="EMBL" id="CP009517">
    <property type="protein sequence ID" value="AKB81504.1"/>
    <property type="molecule type" value="Genomic_DNA"/>
</dbReference>
<sequence length="86" mass="9981">MNGKERRKAINLFLIFCFFGKIEVGQKMSMIDLAVFSEKRRNFLLLIVKEPRRIEQAVQGLLISNYGKTNRLVEPKVQNYLFTAGT</sequence>
<dbReference type="AlphaFoldDB" id="A0A0E3SGD6"/>
<dbReference type="OrthoDB" id="379354at2157"/>
<dbReference type="STRING" id="1434107.MSBR3_0926"/>
<protein>
    <submittedName>
        <fullName evidence="1">Uncharacterized protein</fullName>
    </submittedName>
</protein>
<reference evidence="1" key="1">
    <citation type="submission" date="2014-07" db="EMBL/GenBank/DDBJ databases">
        <title>Methanogenic archaea and the global carbon cycle.</title>
        <authorList>
            <person name="Henriksen J.R."/>
            <person name="Luke J."/>
            <person name="Reinhart S."/>
            <person name="Benedict M.N."/>
            <person name="Youngblut N.D."/>
            <person name="Metcalf M.E."/>
            <person name="Whitaker R.J."/>
            <person name="Metcalf W.W."/>
        </authorList>
    </citation>
    <scope>NUCLEOTIDE SEQUENCE [LARGE SCALE GENOMIC DNA]</scope>
    <source>
        <strain evidence="1">3</strain>
    </source>
</reference>
<proteinExistence type="predicted"/>
<dbReference type="PATRIC" id="fig|1434107.4.peg.1221"/>
<name>A0A0E3SGD6_METBA</name>
<accession>A0A0E3SGD6</accession>